<evidence type="ECO:0000256" key="4">
    <source>
        <dbReference type="SAM" id="MobiDB-lite"/>
    </source>
</evidence>
<evidence type="ECO:0000256" key="1">
    <source>
        <dbReference type="ARBA" id="ARBA00001964"/>
    </source>
</evidence>
<comment type="similarity">
    <text evidence="2">Belongs to the transketolase family.</text>
</comment>
<dbReference type="RefSeq" id="WP_188539381.1">
    <property type="nucleotide sequence ID" value="NZ_BMEQ01000025.1"/>
</dbReference>
<dbReference type="Gene3D" id="3.40.50.920">
    <property type="match status" value="1"/>
</dbReference>
<dbReference type="Proteomes" id="UP000638848">
    <property type="component" value="Unassembled WGS sequence"/>
</dbReference>
<dbReference type="InterPro" id="IPR051157">
    <property type="entry name" value="PDH/Transketolase"/>
</dbReference>
<reference evidence="6" key="1">
    <citation type="journal article" date="2014" name="Int. J. Syst. Evol. Microbiol.">
        <title>Complete genome sequence of Corynebacterium casei LMG S-19264T (=DSM 44701T), isolated from a smear-ripened cheese.</title>
        <authorList>
            <consortium name="US DOE Joint Genome Institute (JGI-PGF)"/>
            <person name="Walter F."/>
            <person name="Albersmeier A."/>
            <person name="Kalinowski J."/>
            <person name="Ruckert C."/>
        </authorList>
    </citation>
    <scope>NUCLEOTIDE SEQUENCE</scope>
    <source>
        <strain evidence="6">CGMCC 1.12187</strain>
    </source>
</reference>
<dbReference type="FunFam" id="3.40.50.970:FF:000129">
    <property type="entry name" value="Transketolase"/>
    <property type="match status" value="1"/>
</dbReference>
<sequence>MNTTQSTSTVQKKRLTSDAMSASIAKEGQRTTAAPLGHALVELAQRDERVVGLSADLAKYTDLHILRDAMPDRFYQIGMAEQALLGAAAGLAMEGFVPFASTYSVFATRRAYDFLCLDIAEANLNVNMVCALPGLTTGYGPSHQATEDIAILRGMPNLTIVDPCDAVDIEQAVGQLAAHDGPTYMRILRGKVPRVLDEYDYTFELGRAKLIRDGAEVLLISTGLMTERALEAARALEADKVDVAVLHVPTLKPLDEATVLRELGKDRLVLTCENHTVIGGLFDAVAHAAVRDGIFRQITPIGLPDEFLDAGALPTLNDRYGVSTAKIVERIKTLLHPRHTERTD</sequence>
<accession>A0A917H4C2</accession>
<dbReference type="PANTHER" id="PTHR43825:SF1">
    <property type="entry name" value="TRANSKETOLASE-LIKE PYRIMIDINE-BINDING DOMAIN-CONTAINING PROTEIN"/>
    <property type="match status" value="1"/>
</dbReference>
<dbReference type="Pfam" id="PF02779">
    <property type="entry name" value="Transket_pyr"/>
    <property type="match status" value="1"/>
</dbReference>
<dbReference type="InterPro" id="IPR009014">
    <property type="entry name" value="Transketo_C/PFOR_II"/>
</dbReference>
<name>A0A917H4C2_9MICC</name>
<dbReference type="CDD" id="cd07033">
    <property type="entry name" value="TPP_PYR_DXS_TK_like"/>
    <property type="match status" value="1"/>
</dbReference>
<feature type="region of interest" description="Disordered" evidence="4">
    <location>
        <begin position="1"/>
        <end position="21"/>
    </location>
</feature>
<dbReference type="SUPFAM" id="SSF52922">
    <property type="entry name" value="TK C-terminal domain-like"/>
    <property type="match status" value="1"/>
</dbReference>
<evidence type="ECO:0000313" key="6">
    <source>
        <dbReference type="EMBL" id="GGG66996.1"/>
    </source>
</evidence>
<dbReference type="Pfam" id="PF02780">
    <property type="entry name" value="Transketolase_C"/>
    <property type="match status" value="1"/>
</dbReference>
<feature type="compositionally biased region" description="Polar residues" evidence="4">
    <location>
        <begin position="1"/>
        <end position="10"/>
    </location>
</feature>
<evidence type="ECO:0000256" key="3">
    <source>
        <dbReference type="ARBA" id="ARBA00023052"/>
    </source>
</evidence>
<organism evidence="6 7">
    <name type="scientific">Kocuria dechangensis</name>
    <dbReference type="NCBI Taxonomy" id="1176249"/>
    <lineage>
        <taxon>Bacteria</taxon>
        <taxon>Bacillati</taxon>
        <taxon>Actinomycetota</taxon>
        <taxon>Actinomycetes</taxon>
        <taxon>Micrococcales</taxon>
        <taxon>Micrococcaceae</taxon>
        <taxon>Kocuria</taxon>
    </lineage>
</organism>
<keyword evidence="3" id="KW-0786">Thiamine pyrophosphate</keyword>
<dbReference type="InterPro" id="IPR029061">
    <property type="entry name" value="THDP-binding"/>
</dbReference>
<dbReference type="PANTHER" id="PTHR43825">
    <property type="entry name" value="PYRUVATE DEHYDROGENASE E1 COMPONENT"/>
    <property type="match status" value="1"/>
</dbReference>
<evidence type="ECO:0000256" key="2">
    <source>
        <dbReference type="ARBA" id="ARBA00007131"/>
    </source>
</evidence>
<dbReference type="Gene3D" id="3.40.50.970">
    <property type="match status" value="1"/>
</dbReference>
<dbReference type="InterPro" id="IPR005475">
    <property type="entry name" value="Transketolase-like_Pyr-bd"/>
</dbReference>
<comment type="cofactor">
    <cofactor evidence="1">
        <name>thiamine diphosphate</name>
        <dbReference type="ChEBI" id="CHEBI:58937"/>
    </cofactor>
</comment>
<gene>
    <name evidence="6" type="ORF">GCM10011374_33960</name>
</gene>
<dbReference type="SUPFAM" id="SSF52518">
    <property type="entry name" value="Thiamin diphosphate-binding fold (THDP-binding)"/>
    <property type="match status" value="1"/>
</dbReference>
<protein>
    <submittedName>
        <fullName evidence="6">Transketolase</fullName>
    </submittedName>
</protein>
<comment type="caution">
    <text evidence="6">The sequence shown here is derived from an EMBL/GenBank/DDBJ whole genome shotgun (WGS) entry which is preliminary data.</text>
</comment>
<evidence type="ECO:0000313" key="7">
    <source>
        <dbReference type="Proteomes" id="UP000638848"/>
    </source>
</evidence>
<dbReference type="SMART" id="SM00861">
    <property type="entry name" value="Transket_pyr"/>
    <property type="match status" value="1"/>
</dbReference>
<proteinExistence type="inferred from homology"/>
<keyword evidence="7" id="KW-1185">Reference proteome</keyword>
<reference evidence="6" key="2">
    <citation type="submission" date="2020-09" db="EMBL/GenBank/DDBJ databases">
        <authorList>
            <person name="Sun Q."/>
            <person name="Zhou Y."/>
        </authorList>
    </citation>
    <scope>NUCLEOTIDE SEQUENCE</scope>
    <source>
        <strain evidence="6">CGMCC 1.12187</strain>
    </source>
</reference>
<dbReference type="InterPro" id="IPR033248">
    <property type="entry name" value="Transketolase_C"/>
</dbReference>
<evidence type="ECO:0000259" key="5">
    <source>
        <dbReference type="SMART" id="SM00861"/>
    </source>
</evidence>
<feature type="domain" description="Transketolase-like pyrimidine-binding" evidence="5">
    <location>
        <begin position="30"/>
        <end position="195"/>
    </location>
</feature>
<dbReference type="EMBL" id="BMEQ01000025">
    <property type="protein sequence ID" value="GGG66996.1"/>
    <property type="molecule type" value="Genomic_DNA"/>
</dbReference>
<dbReference type="AlphaFoldDB" id="A0A917H4C2"/>
<dbReference type="GO" id="GO:0000287">
    <property type="term" value="F:magnesium ion binding"/>
    <property type="evidence" value="ECO:0007669"/>
    <property type="project" value="UniProtKB-ARBA"/>
</dbReference>